<feature type="transmembrane region" description="Helical" evidence="1">
    <location>
        <begin position="630"/>
        <end position="653"/>
    </location>
</feature>
<keyword evidence="1" id="KW-0472">Membrane</keyword>
<evidence type="ECO:0000256" key="1">
    <source>
        <dbReference type="SAM" id="Phobius"/>
    </source>
</evidence>
<sequence>MAPSGCTWPVGVPLGAAGRRRCANLPGVVTGPADVEGAVAAPAGPDGRRDLALAWLAGAVAALVVVAPGLAPGAWLNVDLVVTPVTPVPSGVWGLGPELPRRVPFMLPFAWLSALVPGELPVKLAVLAALASTVAGTWRLVGRWDPGSPVVARLAAGLLVGVGPFAVTRAGVGHLGLTFALALLPWALPTLLRPLDRVPATTLWCLALGACGPFGGTVALPVVAVGLLAGDATRPGRRLAGLRTLALAVAAQAPWLVPTLAVAALGTRVGSAGDFTTDGGGAGGLLRLLAGHGFWLEGSQVGRGQGWEVPVAGLALAALAVVGLRRLPEEVRRPAWALAGLGLVGAAASALPGVDRAFAWATERSVLVALREGQRLLCLYVVVVGPAAALGAAHLARRLAGWGREVVAVLPLALAVALALPGAWGAGGGLEPVTLPPGWGQVREAVRAAPGTVVVVPWRSYPLLPLDGVRRRVLNPMPIYLGGDVLASSDPGFDDGTRERSDPREPRAEALAARLAGGEDVAAELADLGVRWVVSLEVADEAGGAAADLPGLRPEVTTRAITLHEVPGWAPARDASGRPVAVDRPVAPVLRTAAGPVRVAAPGSGGWWRGTTAAATEDGLLVLPAGSGPALYPAALAVGLADVTAVALAALALRARRRAHISPGQADD</sequence>
<reference evidence="2" key="1">
    <citation type="submission" date="2023-01" db="EMBL/GenBank/DDBJ databases">
        <title>The diversity of Class Acidimicrobiia in South China Sea sediment environments and the proposal of Iamia marina sp. nov., a novel species of the genus Iamia.</title>
        <authorList>
            <person name="He Y."/>
            <person name="Tian X."/>
        </authorList>
    </citation>
    <scope>NUCLEOTIDE SEQUENCE</scope>
    <source>
        <strain evidence="2">DSM 19957</strain>
    </source>
</reference>
<feature type="transmembrane region" description="Helical" evidence="1">
    <location>
        <begin position="374"/>
        <end position="395"/>
    </location>
</feature>
<proteinExistence type="predicted"/>
<feature type="transmembrane region" description="Helical" evidence="1">
    <location>
        <begin position="336"/>
        <end position="354"/>
    </location>
</feature>
<feature type="transmembrane region" description="Helical" evidence="1">
    <location>
        <begin position="150"/>
        <end position="167"/>
    </location>
</feature>
<keyword evidence="3" id="KW-1185">Reference proteome</keyword>
<gene>
    <name evidence="2" type="ORF">PO878_01930</name>
</gene>
<feature type="transmembrane region" description="Helical" evidence="1">
    <location>
        <begin position="204"/>
        <end position="229"/>
    </location>
</feature>
<feature type="transmembrane region" description="Helical" evidence="1">
    <location>
        <begin position="407"/>
        <end position="427"/>
    </location>
</feature>
<dbReference type="KEGG" id="ima:PO878_01930"/>
<evidence type="ECO:0000313" key="2">
    <source>
        <dbReference type="EMBL" id="WCO67477.1"/>
    </source>
</evidence>
<feature type="transmembrane region" description="Helical" evidence="1">
    <location>
        <begin position="307"/>
        <end position="324"/>
    </location>
</feature>
<evidence type="ECO:0000313" key="3">
    <source>
        <dbReference type="Proteomes" id="UP001216390"/>
    </source>
</evidence>
<feature type="transmembrane region" description="Helical" evidence="1">
    <location>
        <begin position="51"/>
        <end position="71"/>
    </location>
</feature>
<feature type="transmembrane region" description="Helical" evidence="1">
    <location>
        <begin position="173"/>
        <end position="192"/>
    </location>
</feature>
<organism evidence="2 3">
    <name type="scientific">Iamia majanohamensis</name>
    <dbReference type="NCBI Taxonomy" id="467976"/>
    <lineage>
        <taxon>Bacteria</taxon>
        <taxon>Bacillati</taxon>
        <taxon>Actinomycetota</taxon>
        <taxon>Acidimicrobiia</taxon>
        <taxon>Acidimicrobiales</taxon>
        <taxon>Iamiaceae</taxon>
        <taxon>Iamia</taxon>
    </lineage>
</organism>
<dbReference type="Proteomes" id="UP001216390">
    <property type="component" value="Chromosome"/>
</dbReference>
<name>A0AAF0BU51_9ACTN</name>
<keyword evidence="1" id="KW-1133">Transmembrane helix</keyword>
<accession>A0AAF0BU51</accession>
<dbReference type="RefSeq" id="WP_272736998.1">
    <property type="nucleotide sequence ID" value="NZ_CP116942.1"/>
</dbReference>
<protein>
    <submittedName>
        <fullName evidence="2">Uncharacterized protein</fullName>
    </submittedName>
</protein>
<keyword evidence="1" id="KW-0812">Transmembrane</keyword>
<dbReference type="EMBL" id="CP116942">
    <property type="protein sequence ID" value="WCO67477.1"/>
    <property type="molecule type" value="Genomic_DNA"/>
</dbReference>
<dbReference type="AlphaFoldDB" id="A0AAF0BU51"/>